<keyword evidence="2" id="KW-1185">Reference proteome</keyword>
<dbReference type="AlphaFoldDB" id="A0A0M6Y5U6"/>
<dbReference type="Proteomes" id="UP000048926">
    <property type="component" value="Unassembled WGS sequence"/>
</dbReference>
<dbReference type="PANTHER" id="PTHR43861">
    <property type="entry name" value="TRANS-ACONITATE 2-METHYLTRANSFERASE-RELATED"/>
    <property type="match status" value="1"/>
</dbReference>
<dbReference type="Gene3D" id="3.40.50.150">
    <property type="entry name" value="Vaccinia Virus protein VP39"/>
    <property type="match status" value="1"/>
</dbReference>
<dbReference type="InterPro" id="IPR029063">
    <property type="entry name" value="SAM-dependent_MTases_sf"/>
</dbReference>
<reference evidence="2" key="1">
    <citation type="submission" date="2015-07" db="EMBL/GenBank/DDBJ databases">
        <authorList>
            <person name="Rodrigo-Torres Lidia"/>
            <person name="Arahal R.David."/>
        </authorList>
    </citation>
    <scope>NUCLEOTIDE SEQUENCE [LARGE SCALE GENOMIC DNA]</scope>
    <source>
        <strain evidence="2">CECT 4801</strain>
    </source>
</reference>
<evidence type="ECO:0000313" key="2">
    <source>
        <dbReference type="Proteomes" id="UP000048926"/>
    </source>
</evidence>
<dbReference type="SUPFAM" id="SSF53335">
    <property type="entry name" value="S-adenosyl-L-methionine-dependent methyltransferases"/>
    <property type="match status" value="1"/>
</dbReference>
<dbReference type="OrthoDB" id="5642573at2"/>
<dbReference type="GO" id="GO:0008168">
    <property type="term" value="F:methyltransferase activity"/>
    <property type="evidence" value="ECO:0007669"/>
    <property type="project" value="UniProtKB-KW"/>
</dbReference>
<proteinExistence type="predicted"/>
<dbReference type="STRING" id="187304.B0E33_03765"/>
<protein>
    <submittedName>
        <fullName evidence="1">Bifunctional 3-demethylubiquinone-9 3-methyltransferase/ 2-octaprenyl-6-hydroxy phenol methylase</fullName>
    </submittedName>
</protein>
<gene>
    <name evidence="1" type="ORF">LAL4801_03918</name>
</gene>
<dbReference type="Pfam" id="PF13489">
    <property type="entry name" value="Methyltransf_23"/>
    <property type="match status" value="1"/>
</dbReference>
<keyword evidence="1" id="KW-0808">Transferase</keyword>
<organism evidence="1 2">
    <name type="scientific">Roseibium aggregatum</name>
    <dbReference type="NCBI Taxonomy" id="187304"/>
    <lineage>
        <taxon>Bacteria</taxon>
        <taxon>Pseudomonadati</taxon>
        <taxon>Pseudomonadota</taxon>
        <taxon>Alphaproteobacteria</taxon>
        <taxon>Hyphomicrobiales</taxon>
        <taxon>Stappiaceae</taxon>
        <taxon>Roseibium</taxon>
    </lineage>
</organism>
<keyword evidence="1" id="KW-0830">Ubiquinone</keyword>
<name>A0A0M6Y5U6_9HYPH</name>
<dbReference type="EMBL" id="CXST01000002">
    <property type="protein sequence ID" value="CTQ45466.1"/>
    <property type="molecule type" value="Genomic_DNA"/>
</dbReference>
<accession>A0A0M6Y5U6</accession>
<dbReference type="GO" id="GO:0032259">
    <property type="term" value="P:methylation"/>
    <property type="evidence" value="ECO:0007669"/>
    <property type="project" value="UniProtKB-KW"/>
</dbReference>
<keyword evidence="1" id="KW-0489">Methyltransferase</keyword>
<dbReference type="CDD" id="cd02440">
    <property type="entry name" value="AdoMet_MTases"/>
    <property type="match status" value="1"/>
</dbReference>
<dbReference type="RefSeq" id="WP_055658509.1">
    <property type="nucleotide sequence ID" value="NZ_CXST01000002.1"/>
</dbReference>
<evidence type="ECO:0000313" key="1">
    <source>
        <dbReference type="EMBL" id="CTQ45466.1"/>
    </source>
</evidence>
<sequence>MATTWTNEMPSSAGFWSKAARKYAASPIRNQEAYEKTLERTTEHLGPQDSVLELGCGTGSTALLLAGNVRSYLATDFASGMIEIAQAKLKGGPDTEAHPQGLKFAVADVFSDKVEPGETGYDAILAYNFLHLVENAEDTLSRIHHLLKPGGLYISKTVCLKRRAWLFAPLVKVMQLVGKAPFVRFFSFDTLEDSIRSAGFEIIETGTYPAPYSRFVVARKL</sequence>